<evidence type="ECO:0000313" key="2">
    <source>
        <dbReference type="Proteomes" id="UP001157006"/>
    </source>
</evidence>
<protein>
    <submittedName>
        <fullName evidence="1">Uncharacterized protein</fullName>
    </submittedName>
</protein>
<gene>
    <name evidence="1" type="ORF">VFH_VI039240</name>
</gene>
<accession>A0AAV1B520</accession>
<evidence type="ECO:0000313" key="1">
    <source>
        <dbReference type="EMBL" id="CAI8616653.1"/>
    </source>
</evidence>
<proteinExistence type="predicted"/>
<dbReference type="Proteomes" id="UP001157006">
    <property type="component" value="Chromosome 6"/>
</dbReference>
<reference evidence="1 2" key="1">
    <citation type="submission" date="2023-01" db="EMBL/GenBank/DDBJ databases">
        <authorList>
            <person name="Kreplak J."/>
        </authorList>
    </citation>
    <scope>NUCLEOTIDE SEQUENCE [LARGE SCALE GENOMIC DNA]</scope>
</reference>
<dbReference type="AlphaFoldDB" id="A0AAV1B520"/>
<dbReference type="EMBL" id="OX451741">
    <property type="protein sequence ID" value="CAI8616653.1"/>
    <property type="molecule type" value="Genomic_DNA"/>
</dbReference>
<name>A0AAV1B520_VICFA</name>
<keyword evidence="2" id="KW-1185">Reference proteome</keyword>
<sequence>MKPYSRRAYFNQPCPLRCNHSTSSAPFYLQQFTSLHLTSAVSIPTTLIFDPSTNPLTTDTTIQATVAKPLHAANGRQPPMSVAVSKLLELAWIFMIW</sequence>
<organism evidence="1 2">
    <name type="scientific">Vicia faba</name>
    <name type="common">Broad bean</name>
    <name type="synonym">Faba vulgaris</name>
    <dbReference type="NCBI Taxonomy" id="3906"/>
    <lineage>
        <taxon>Eukaryota</taxon>
        <taxon>Viridiplantae</taxon>
        <taxon>Streptophyta</taxon>
        <taxon>Embryophyta</taxon>
        <taxon>Tracheophyta</taxon>
        <taxon>Spermatophyta</taxon>
        <taxon>Magnoliopsida</taxon>
        <taxon>eudicotyledons</taxon>
        <taxon>Gunneridae</taxon>
        <taxon>Pentapetalae</taxon>
        <taxon>rosids</taxon>
        <taxon>fabids</taxon>
        <taxon>Fabales</taxon>
        <taxon>Fabaceae</taxon>
        <taxon>Papilionoideae</taxon>
        <taxon>50 kb inversion clade</taxon>
        <taxon>NPAAA clade</taxon>
        <taxon>Hologalegina</taxon>
        <taxon>IRL clade</taxon>
        <taxon>Fabeae</taxon>
        <taxon>Vicia</taxon>
    </lineage>
</organism>